<keyword evidence="8" id="KW-0735">Signal-anchor</keyword>
<evidence type="ECO:0000256" key="13">
    <source>
        <dbReference type="ARBA" id="ARBA00023180"/>
    </source>
</evidence>
<keyword evidence="5" id="KW-0812">Transmembrane</keyword>
<keyword evidence="12" id="KW-1015">Disulfide bond</keyword>
<dbReference type="InterPro" id="IPR043538">
    <property type="entry name" value="XYLT"/>
</dbReference>
<reference evidence="15 16" key="1">
    <citation type="submission" date="2024-02" db="EMBL/GenBank/DDBJ databases">
        <title>New thermophilic sulfur-oxidizing bacteria from a hot springs of the Uzon caldera (Kamchatka, Russia).</title>
        <authorList>
            <person name="Dukat A.M."/>
            <person name="Elcheninov A.G."/>
            <person name="Frolov E.N."/>
        </authorList>
    </citation>
    <scope>NUCLEOTIDE SEQUENCE [LARGE SCALE GENOMIC DNA]</scope>
    <source>
        <strain evidence="15 16">AK1</strain>
    </source>
</reference>
<name>A0ABV0EDF4_9BURK</name>
<keyword evidence="3" id="KW-0328">Glycosyltransferase</keyword>
<evidence type="ECO:0000256" key="10">
    <source>
        <dbReference type="ARBA" id="ARBA00023034"/>
    </source>
</evidence>
<protein>
    <recommendedName>
        <fullName evidence="14">Peptide O-xylosyltransferase</fullName>
    </recommendedName>
</protein>
<dbReference type="EMBL" id="JBAJEX010000003">
    <property type="protein sequence ID" value="MEO1766696.1"/>
    <property type="molecule type" value="Genomic_DNA"/>
</dbReference>
<accession>A0ABV0EDF4</accession>
<comment type="caution">
    <text evidence="15">The sequence shown here is derived from an EMBL/GenBank/DDBJ whole genome shotgun (WGS) entry which is preliminary data.</text>
</comment>
<keyword evidence="16" id="KW-1185">Reference proteome</keyword>
<dbReference type="Pfam" id="PF02485">
    <property type="entry name" value="Branch"/>
    <property type="match status" value="2"/>
</dbReference>
<evidence type="ECO:0000256" key="5">
    <source>
        <dbReference type="ARBA" id="ARBA00022692"/>
    </source>
</evidence>
<gene>
    <name evidence="15" type="ORF">V6E02_05670</name>
</gene>
<evidence type="ECO:0000256" key="12">
    <source>
        <dbReference type="ARBA" id="ARBA00023157"/>
    </source>
</evidence>
<evidence type="ECO:0000256" key="7">
    <source>
        <dbReference type="ARBA" id="ARBA00022824"/>
    </source>
</evidence>
<keyword evidence="13" id="KW-0325">Glycoprotein</keyword>
<evidence type="ECO:0000256" key="1">
    <source>
        <dbReference type="ARBA" id="ARBA00004323"/>
    </source>
</evidence>
<evidence type="ECO:0000256" key="11">
    <source>
        <dbReference type="ARBA" id="ARBA00023136"/>
    </source>
</evidence>
<dbReference type="InterPro" id="IPR003406">
    <property type="entry name" value="Glyco_trans_14"/>
</dbReference>
<evidence type="ECO:0000256" key="6">
    <source>
        <dbReference type="ARBA" id="ARBA00022723"/>
    </source>
</evidence>
<sequence length="321" mass="36789">MTVAPVAYLVMAHHKPQQLLRLLERLRRDSPNALIALHFDGKQPVPEPARLAALDVGLIIPRITVQWGDYSMVEAVLAGYRRLLTENGWRYVQLISGQDYPLRPLAQSERALLKEAQDAYLDASPEHEYLYRYCYRYWVLPKFRHAYLLPPWVKAFAGIVRTRLNQSQRFIRLERRPRGLPQLLGVRRHRLPFSESWPCWFGSDWFVLSRQAVEYLLETLDQRPGLVALYRTSLIPSESLFATVLCNSPLRVHCGDNRRFILWASDTAAHPVTLTMEHLPAMIASGKDFGRKFDADRDSAVLDALDRILDAGHTLGAHDGA</sequence>
<dbReference type="Proteomes" id="UP001482231">
    <property type="component" value="Unassembled WGS sequence"/>
</dbReference>
<keyword evidence="11" id="KW-0472">Membrane</keyword>
<keyword evidence="7" id="KW-0256">Endoplasmic reticulum</keyword>
<dbReference type="RefSeq" id="WP_347307803.1">
    <property type="nucleotide sequence ID" value="NZ_JBAJEX010000003.1"/>
</dbReference>
<keyword evidence="10" id="KW-0333">Golgi apparatus</keyword>
<evidence type="ECO:0000256" key="3">
    <source>
        <dbReference type="ARBA" id="ARBA00022676"/>
    </source>
</evidence>
<keyword evidence="6" id="KW-0479">Metal-binding</keyword>
<evidence type="ECO:0000256" key="14">
    <source>
        <dbReference type="ARBA" id="ARBA00042865"/>
    </source>
</evidence>
<proteinExistence type="predicted"/>
<evidence type="ECO:0000313" key="16">
    <source>
        <dbReference type="Proteomes" id="UP001482231"/>
    </source>
</evidence>
<evidence type="ECO:0000256" key="2">
    <source>
        <dbReference type="ARBA" id="ARBA00004648"/>
    </source>
</evidence>
<evidence type="ECO:0000313" key="15">
    <source>
        <dbReference type="EMBL" id="MEO1766696.1"/>
    </source>
</evidence>
<keyword evidence="9" id="KW-1133">Transmembrane helix</keyword>
<evidence type="ECO:0000256" key="4">
    <source>
        <dbReference type="ARBA" id="ARBA00022679"/>
    </source>
</evidence>
<dbReference type="PANTHER" id="PTHR46025:SF3">
    <property type="entry name" value="XYLOSYLTRANSFERASE OXT"/>
    <property type="match status" value="1"/>
</dbReference>
<evidence type="ECO:0000256" key="8">
    <source>
        <dbReference type="ARBA" id="ARBA00022968"/>
    </source>
</evidence>
<organism evidence="15 16">
    <name type="scientific">Thiobacter aerophilum</name>
    <dbReference type="NCBI Taxonomy" id="3121275"/>
    <lineage>
        <taxon>Bacteria</taxon>
        <taxon>Pseudomonadati</taxon>
        <taxon>Pseudomonadota</taxon>
        <taxon>Betaproteobacteria</taxon>
        <taxon>Burkholderiales</taxon>
        <taxon>Thiobacteraceae</taxon>
        <taxon>Thiobacter</taxon>
    </lineage>
</organism>
<evidence type="ECO:0000256" key="9">
    <source>
        <dbReference type="ARBA" id="ARBA00022989"/>
    </source>
</evidence>
<comment type="subcellular location">
    <subcellularLocation>
        <location evidence="2">Endoplasmic reticulum membrane</location>
        <topology evidence="2">Single-pass type II membrane protein</topology>
    </subcellularLocation>
    <subcellularLocation>
        <location evidence="1">Golgi apparatus membrane</location>
        <topology evidence="1">Single-pass type II membrane protein</topology>
    </subcellularLocation>
</comment>
<keyword evidence="4" id="KW-0808">Transferase</keyword>
<dbReference type="PANTHER" id="PTHR46025">
    <property type="entry name" value="XYLOSYLTRANSFERASE OXT"/>
    <property type="match status" value="1"/>
</dbReference>